<dbReference type="EMBL" id="CAJNOJ010000183">
    <property type="protein sequence ID" value="CAF1255923.1"/>
    <property type="molecule type" value="Genomic_DNA"/>
</dbReference>
<proteinExistence type="predicted"/>
<organism evidence="1 2">
    <name type="scientific">Adineta ricciae</name>
    <name type="common">Rotifer</name>
    <dbReference type="NCBI Taxonomy" id="249248"/>
    <lineage>
        <taxon>Eukaryota</taxon>
        <taxon>Metazoa</taxon>
        <taxon>Spiralia</taxon>
        <taxon>Gnathifera</taxon>
        <taxon>Rotifera</taxon>
        <taxon>Eurotatoria</taxon>
        <taxon>Bdelloidea</taxon>
        <taxon>Adinetida</taxon>
        <taxon>Adinetidae</taxon>
        <taxon>Adineta</taxon>
    </lineage>
</organism>
<evidence type="ECO:0000313" key="2">
    <source>
        <dbReference type="Proteomes" id="UP000663852"/>
    </source>
</evidence>
<dbReference type="Proteomes" id="UP000663852">
    <property type="component" value="Unassembled WGS sequence"/>
</dbReference>
<accession>A0A815AF26</accession>
<protein>
    <submittedName>
        <fullName evidence="1">Uncharacterized protein</fullName>
    </submittedName>
</protein>
<dbReference type="AlphaFoldDB" id="A0A815AF26"/>
<comment type="caution">
    <text evidence="1">The sequence shown here is derived from an EMBL/GenBank/DDBJ whole genome shotgun (WGS) entry which is preliminary data.</text>
</comment>
<dbReference type="OrthoDB" id="9984349at2759"/>
<sequence>MLHFKRKLKTASWLVCFLFILEIVIHYVNQNIKQSNTQHSILQTSPSVRSLKTTVKCVGPSYNQSCLYQNLYYIKQGFLALSLKEDNLTLPGVRLAALATTEYRPRHLIFDTYEKLHQFVRSENEPRMLSGLTIHFNQLWHGNVGHALFDGLYPAYIAAIRFAPKHLQPFRVLVGFDKSQCQTCFSEDIYSRFAGLGLIKSNVLDVLAQRQWFVFEEIILGSGMMCQRCIQSNYQLAGGVELDGSRLFRDRMYKQHGLLPPHIRRNHSAERRDVTKPLNAYIVHNKRFTNQEQEDLKLAMDEINNHTNLYLNKSIDEIRSLPYPLVRVFYLDYRNITAQNNVSVGIDATAIDSKSPTYELLDNNFIAQLRTVRNMDIHITGPGTGQMYQTFLSDGSVSINLGGMNPYKKETTPIAYPSFLEQYVTAGTPYIKGLYYPINKRRDGIKRAEVVQLIRQAAELIMKGYAIPVSSKENLAPDGQVFVDQCQGDANFCQLVTIRRSGQFWCNNMWTEDLVHERRQWAEGGFPINGANVICPFNRTLLRSLRNKYGIEYRPGRE</sequence>
<gene>
    <name evidence="1" type="ORF">EDS130_LOCUS28243</name>
</gene>
<reference evidence="1" key="1">
    <citation type="submission" date="2021-02" db="EMBL/GenBank/DDBJ databases">
        <authorList>
            <person name="Nowell W R."/>
        </authorList>
    </citation>
    <scope>NUCLEOTIDE SEQUENCE</scope>
</reference>
<name>A0A815AF26_ADIRI</name>
<evidence type="ECO:0000313" key="1">
    <source>
        <dbReference type="EMBL" id="CAF1255923.1"/>
    </source>
</evidence>